<name>A0A1E2UPA2_9GAMM</name>
<dbReference type="AlphaFoldDB" id="A0A1E2UPA2"/>
<protein>
    <recommendedName>
        <fullName evidence="3">DUF481 domain-containing protein</fullName>
    </recommendedName>
</protein>
<evidence type="ECO:0000313" key="2">
    <source>
        <dbReference type="Proteomes" id="UP000094849"/>
    </source>
</evidence>
<dbReference type="EMBL" id="LVJZ01000003">
    <property type="protein sequence ID" value="ODB96598.1"/>
    <property type="molecule type" value="Genomic_DNA"/>
</dbReference>
<proteinExistence type="predicted"/>
<organism evidence="1 2">
    <name type="scientific">Candidatus Thiodiazotropha endoloripes</name>
    <dbReference type="NCBI Taxonomy" id="1818881"/>
    <lineage>
        <taxon>Bacteria</taxon>
        <taxon>Pseudomonadati</taxon>
        <taxon>Pseudomonadota</taxon>
        <taxon>Gammaproteobacteria</taxon>
        <taxon>Chromatiales</taxon>
        <taxon>Sedimenticolaceae</taxon>
        <taxon>Candidatus Thiodiazotropha</taxon>
    </lineage>
</organism>
<dbReference type="RefSeq" id="WP_069013808.1">
    <property type="nucleotide sequence ID" value="NZ_LVJW01000003.1"/>
</dbReference>
<evidence type="ECO:0008006" key="3">
    <source>
        <dbReference type="Google" id="ProtNLM"/>
    </source>
</evidence>
<reference evidence="1 2" key="1">
    <citation type="submission" date="2016-03" db="EMBL/GenBank/DDBJ databases">
        <title>Chemosynthetic sulphur-oxidizing symbionts of marine invertebrate animals are capable of nitrogen fixation.</title>
        <authorList>
            <person name="Petersen J.M."/>
            <person name="Kemper A."/>
            <person name="Gruber-Vodicka H."/>
            <person name="Cardini U."/>
            <person name="Geest Mvander."/>
            <person name="Kleiner M."/>
            <person name="Bulgheresi S."/>
            <person name="Fussmann M."/>
            <person name="Herbold C."/>
            <person name="Seah B.K.B."/>
            <person name="Antony C.Paul."/>
            <person name="Liu D."/>
            <person name="Belitz A."/>
            <person name="Weber M."/>
        </authorList>
    </citation>
    <scope>NUCLEOTIDE SEQUENCE [LARGE SCALE GENOMIC DNA]</scope>
    <source>
        <strain evidence="1">G_D</strain>
    </source>
</reference>
<accession>A0A1E2UPA2</accession>
<dbReference type="Gene3D" id="2.40.160.10">
    <property type="entry name" value="Porin"/>
    <property type="match status" value="1"/>
</dbReference>
<gene>
    <name evidence="1" type="ORF">A3196_07420</name>
</gene>
<sequence>MDRYIASTLLICGLIADAQGAPLEWDWLDELGPPAQSSLTVNFGADDADGWSRQFDLSLAGPLYSRFDFSYGESYIESDQAQLETDYYSLGVTTDPLAEIAVSAGFEEWGDDEALTIETLWLGFTMNLGDFSVTLMPQQRDIRLQVTEWYRRRADHVDLESRDIGLMLDYYAADGWLFHGSYFNYDYSKNISRLDEDYRVVYIFPLDTLDLASGLDDYRYSIGIGKLLGEMNIDLAWSRGRSAVDGNYASLTSLSLDIPLNDQFSFNLMGGIQDVDYAEEKILFSNIGLSLFW</sequence>
<evidence type="ECO:0000313" key="1">
    <source>
        <dbReference type="EMBL" id="ODB96598.1"/>
    </source>
</evidence>
<keyword evidence="2" id="KW-1185">Reference proteome</keyword>
<dbReference type="STRING" id="1818881.A3196_07420"/>
<comment type="caution">
    <text evidence="1">The sequence shown here is derived from an EMBL/GenBank/DDBJ whole genome shotgun (WGS) entry which is preliminary data.</text>
</comment>
<dbReference type="Proteomes" id="UP000094849">
    <property type="component" value="Unassembled WGS sequence"/>
</dbReference>
<dbReference type="InterPro" id="IPR023614">
    <property type="entry name" value="Porin_dom_sf"/>
</dbReference>